<proteinExistence type="predicted"/>
<name>A0A6J4S9M9_9ACTN</name>
<gene>
    <name evidence="2" type="ORF">AVDCRST_MAG45-609</name>
</gene>
<evidence type="ECO:0000313" key="2">
    <source>
        <dbReference type="EMBL" id="CAA9488754.1"/>
    </source>
</evidence>
<feature type="region of interest" description="Disordered" evidence="1">
    <location>
        <begin position="1"/>
        <end position="22"/>
    </location>
</feature>
<dbReference type="EMBL" id="CADCVU010000054">
    <property type="protein sequence ID" value="CAA9488754.1"/>
    <property type="molecule type" value="Genomic_DNA"/>
</dbReference>
<protein>
    <submittedName>
        <fullName evidence="2">Uncharacterized protein</fullName>
    </submittedName>
</protein>
<accession>A0A6J4S9M9</accession>
<sequence length="50" mass="5650">MSSATLVEGSQSTEMRREADELEGLVGRGRFHRRRSLESSSESERLVLRA</sequence>
<feature type="non-terminal residue" evidence="2">
    <location>
        <position position="50"/>
    </location>
</feature>
<dbReference type="AlphaFoldDB" id="A0A6J4S9M9"/>
<feature type="compositionally biased region" description="Polar residues" evidence="1">
    <location>
        <begin position="1"/>
        <end position="13"/>
    </location>
</feature>
<organism evidence="2">
    <name type="scientific">uncultured Solirubrobacterales bacterium</name>
    <dbReference type="NCBI Taxonomy" id="768556"/>
    <lineage>
        <taxon>Bacteria</taxon>
        <taxon>Bacillati</taxon>
        <taxon>Actinomycetota</taxon>
        <taxon>Thermoleophilia</taxon>
        <taxon>Solirubrobacterales</taxon>
        <taxon>environmental samples</taxon>
    </lineage>
</organism>
<reference evidence="2" key="1">
    <citation type="submission" date="2020-02" db="EMBL/GenBank/DDBJ databases">
        <authorList>
            <person name="Meier V. D."/>
        </authorList>
    </citation>
    <scope>NUCLEOTIDE SEQUENCE</scope>
    <source>
        <strain evidence="2">AVDCRST_MAG45</strain>
    </source>
</reference>
<evidence type="ECO:0000256" key="1">
    <source>
        <dbReference type="SAM" id="MobiDB-lite"/>
    </source>
</evidence>